<evidence type="ECO:0000256" key="5">
    <source>
        <dbReference type="ARBA" id="ARBA00023136"/>
    </source>
</evidence>
<keyword evidence="4 8" id="KW-1133">Transmembrane helix</keyword>
<accession>A0A383AFW0</accession>
<comment type="subcellular location">
    <subcellularLocation>
        <location evidence="1">Cell membrane</location>
        <topology evidence="1">Multi-pass membrane protein</topology>
    </subcellularLocation>
</comment>
<protein>
    <recommendedName>
        <fullName evidence="10">Fluoride ion transporter CrcB</fullName>
    </recommendedName>
</protein>
<evidence type="ECO:0000256" key="8">
    <source>
        <dbReference type="SAM" id="Phobius"/>
    </source>
</evidence>
<dbReference type="GO" id="GO:0005886">
    <property type="term" value="C:plasma membrane"/>
    <property type="evidence" value="ECO:0007669"/>
    <property type="project" value="UniProtKB-SubCell"/>
</dbReference>
<dbReference type="AlphaFoldDB" id="A0A383AFW0"/>
<proteinExistence type="inferred from homology"/>
<evidence type="ECO:0000313" key="9">
    <source>
        <dbReference type="EMBL" id="SVE06473.1"/>
    </source>
</evidence>
<dbReference type="PANTHER" id="PTHR28259">
    <property type="entry name" value="FLUORIDE EXPORT PROTEIN 1-RELATED"/>
    <property type="match status" value="1"/>
</dbReference>
<sequence length="130" mass="14882">MLEKFYFNIIMIIFGGAIGATARFTISQFIDKHLTTQFPVGIFLVNIIGCFFIGLIMSLFQNKFQVNEALRFFLVIGFLGSLTTFSTFAFDNFNLFNMKNFTHLFLNLFLTNLLGIIMVFLGIKSVKLFT</sequence>
<dbReference type="EMBL" id="UINC01191706">
    <property type="protein sequence ID" value="SVE06473.1"/>
    <property type="molecule type" value="Genomic_DNA"/>
</dbReference>
<evidence type="ECO:0008006" key="10">
    <source>
        <dbReference type="Google" id="ProtNLM"/>
    </source>
</evidence>
<feature type="transmembrane region" description="Helical" evidence="8">
    <location>
        <begin position="72"/>
        <end position="90"/>
    </location>
</feature>
<comment type="similarity">
    <text evidence="6">Belongs to the fluoride channel Fluc/FEX (TC 1.A.43) family.</text>
</comment>
<dbReference type="GO" id="GO:1903425">
    <property type="term" value="F:fluoride transmembrane transporter activity"/>
    <property type="evidence" value="ECO:0007669"/>
    <property type="project" value="TreeGrafter"/>
</dbReference>
<evidence type="ECO:0000256" key="1">
    <source>
        <dbReference type="ARBA" id="ARBA00004651"/>
    </source>
</evidence>
<dbReference type="PANTHER" id="PTHR28259:SF1">
    <property type="entry name" value="FLUORIDE EXPORT PROTEIN 1-RELATED"/>
    <property type="match status" value="1"/>
</dbReference>
<feature type="transmembrane region" description="Helical" evidence="8">
    <location>
        <begin position="5"/>
        <end position="26"/>
    </location>
</feature>
<dbReference type="HAMAP" id="MF_00454">
    <property type="entry name" value="FluC"/>
    <property type="match status" value="1"/>
</dbReference>
<evidence type="ECO:0000256" key="7">
    <source>
        <dbReference type="ARBA" id="ARBA00035585"/>
    </source>
</evidence>
<dbReference type="InterPro" id="IPR003691">
    <property type="entry name" value="FluC"/>
</dbReference>
<comment type="catalytic activity">
    <reaction evidence="7">
        <text>fluoride(in) = fluoride(out)</text>
        <dbReference type="Rhea" id="RHEA:76159"/>
        <dbReference type="ChEBI" id="CHEBI:17051"/>
    </reaction>
    <physiologicalReaction direction="left-to-right" evidence="7">
        <dbReference type="Rhea" id="RHEA:76160"/>
    </physiologicalReaction>
</comment>
<feature type="transmembrane region" description="Helical" evidence="8">
    <location>
        <begin position="38"/>
        <end position="60"/>
    </location>
</feature>
<organism evidence="9">
    <name type="scientific">marine metagenome</name>
    <dbReference type="NCBI Taxonomy" id="408172"/>
    <lineage>
        <taxon>unclassified sequences</taxon>
        <taxon>metagenomes</taxon>
        <taxon>ecological metagenomes</taxon>
    </lineage>
</organism>
<evidence type="ECO:0000256" key="2">
    <source>
        <dbReference type="ARBA" id="ARBA00022475"/>
    </source>
</evidence>
<evidence type="ECO:0000256" key="6">
    <source>
        <dbReference type="ARBA" id="ARBA00035120"/>
    </source>
</evidence>
<dbReference type="NCBIfam" id="TIGR00494">
    <property type="entry name" value="crcB"/>
    <property type="match status" value="1"/>
</dbReference>
<dbReference type="Pfam" id="PF02537">
    <property type="entry name" value="CRCB"/>
    <property type="match status" value="1"/>
</dbReference>
<evidence type="ECO:0000256" key="4">
    <source>
        <dbReference type="ARBA" id="ARBA00022989"/>
    </source>
</evidence>
<reference evidence="9" key="1">
    <citation type="submission" date="2018-05" db="EMBL/GenBank/DDBJ databases">
        <authorList>
            <person name="Lanie J.A."/>
            <person name="Ng W.-L."/>
            <person name="Kazmierczak K.M."/>
            <person name="Andrzejewski T.M."/>
            <person name="Davidsen T.M."/>
            <person name="Wayne K.J."/>
            <person name="Tettelin H."/>
            <person name="Glass J.I."/>
            <person name="Rusch D."/>
            <person name="Podicherti R."/>
            <person name="Tsui H.-C.T."/>
            <person name="Winkler M.E."/>
        </authorList>
    </citation>
    <scope>NUCLEOTIDE SEQUENCE</scope>
</reference>
<evidence type="ECO:0000256" key="3">
    <source>
        <dbReference type="ARBA" id="ARBA00022692"/>
    </source>
</evidence>
<keyword evidence="5 8" id="KW-0472">Membrane</keyword>
<feature type="transmembrane region" description="Helical" evidence="8">
    <location>
        <begin position="102"/>
        <end position="123"/>
    </location>
</feature>
<name>A0A383AFW0_9ZZZZ</name>
<keyword evidence="2" id="KW-1003">Cell membrane</keyword>
<keyword evidence="3 8" id="KW-0812">Transmembrane</keyword>
<gene>
    <name evidence="9" type="ORF">METZ01_LOCUS459327</name>
</gene>